<dbReference type="InterPro" id="IPR036236">
    <property type="entry name" value="Znf_C2H2_sf"/>
</dbReference>
<accession>A0A7L3QT57</accession>
<dbReference type="PROSITE" id="PS00028">
    <property type="entry name" value="ZINC_FINGER_C2H2_1"/>
    <property type="match status" value="1"/>
</dbReference>
<dbReference type="GO" id="GO:0008270">
    <property type="term" value="F:zinc ion binding"/>
    <property type="evidence" value="ECO:0007669"/>
    <property type="project" value="UniProtKB-KW"/>
</dbReference>
<comment type="subcellular location">
    <subcellularLocation>
        <location evidence="1">Nucleus</location>
    </subcellularLocation>
</comment>
<keyword evidence="6" id="KW-0539">Nucleus</keyword>
<dbReference type="GO" id="GO:0000981">
    <property type="term" value="F:DNA-binding transcription factor activity, RNA polymerase II-specific"/>
    <property type="evidence" value="ECO:0007669"/>
    <property type="project" value="TreeGrafter"/>
</dbReference>
<dbReference type="Proteomes" id="UP000524451">
    <property type="component" value="Unassembled WGS sequence"/>
</dbReference>
<evidence type="ECO:0000256" key="6">
    <source>
        <dbReference type="ARBA" id="ARBA00023242"/>
    </source>
</evidence>
<keyword evidence="3" id="KW-0677">Repeat</keyword>
<dbReference type="InterPro" id="IPR013087">
    <property type="entry name" value="Znf_C2H2_type"/>
</dbReference>
<feature type="domain" description="C2H2-type" evidence="9">
    <location>
        <begin position="26"/>
        <end position="53"/>
    </location>
</feature>
<evidence type="ECO:0000259" key="9">
    <source>
        <dbReference type="PROSITE" id="PS50157"/>
    </source>
</evidence>
<evidence type="ECO:0000256" key="2">
    <source>
        <dbReference type="ARBA" id="ARBA00022723"/>
    </source>
</evidence>
<feature type="region of interest" description="Disordered" evidence="8">
    <location>
        <begin position="63"/>
        <end position="87"/>
    </location>
</feature>
<feature type="domain" description="C2H2-type" evidence="9">
    <location>
        <begin position="1"/>
        <end position="25"/>
    </location>
</feature>
<sequence>GECGKGFNQRSQLNIHQGIHTGERPYVCPQCGKRFQTNSDVLEHQQIHTKESPFPLPQLQEGLQTQLPPHHPPAHPHWGEALPVWDE</sequence>
<dbReference type="Pfam" id="PF00096">
    <property type="entry name" value="zf-C2H2"/>
    <property type="match status" value="2"/>
</dbReference>
<dbReference type="PANTHER" id="PTHR23226:SF416">
    <property type="entry name" value="FI01424P"/>
    <property type="match status" value="1"/>
</dbReference>
<evidence type="ECO:0000256" key="4">
    <source>
        <dbReference type="ARBA" id="ARBA00022771"/>
    </source>
</evidence>
<dbReference type="GO" id="GO:0000978">
    <property type="term" value="F:RNA polymerase II cis-regulatory region sequence-specific DNA binding"/>
    <property type="evidence" value="ECO:0007669"/>
    <property type="project" value="TreeGrafter"/>
</dbReference>
<comment type="caution">
    <text evidence="10">The sequence shown here is derived from an EMBL/GenBank/DDBJ whole genome shotgun (WGS) entry which is preliminary data.</text>
</comment>
<feature type="non-terminal residue" evidence="10">
    <location>
        <position position="87"/>
    </location>
</feature>
<dbReference type="FunFam" id="3.30.160.60:FF:000295">
    <property type="entry name" value="zinc finger protein 19"/>
    <property type="match status" value="1"/>
</dbReference>
<dbReference type="GO" id="GO:0005634">
    <property type="term" value="C:nucleus"/>
    <property type="evidence" value="ECO:0007669"/>
    <property type="project" value="UniProtKB-SubCell"/>
</dbReference>
<feature type="non-terminal residue" evidence="10">
    <location>
        <position position="1"/>
    </location>
</feature>
<dbReference type="PANTHER" id="PTHR23226">
    <property type="entry name" value="ZINC FINGER AND SCAN DOMAIN-CONTAINING"/>
    <property type="match status" value="1"/>
</dbReference>
<evidence type="ECO:0000256" key="3">
    <source>
        <dbReference type="ARBA" id="ARBA00022737"/>
    </source>
</evidence>
<keyword evidence="4 7" id="KW-0863">Zinc-finger</keyword>
<evidence type="ECO:0000256" key="7">
    <source>
        <dbReference type="PROSITE-ProRule" id="PRU00042"/>
    </source>
</evidence>
<evidence type="ECO:0000313" key="10">
    <source>
        <dbReference type="EMBL" id="NXV06545.1"/>
    </source>
</evidence>
<dbReference type="SMART" id="SM00355">
    <property type="entry name" value="ZnF_C2H2"/>
    <property type="match status" value="2"/>
</dbReference>
<dbReference type="FunFam" id="3.30.160.60:FF:000478">
    <property type="entry name" value="Zinc finger protein 133"/>
    <property type="match status" value="1"/>
</dbReference>
<evidence type="ECO:0000313" key="11">
    <source>
        <dbReference type="Proteomes" id="UP000524451"/>
    </source>
</evidence>
<dbReference type="Gene3D" id="3.30.160.60">
    <property type="entry name" value="Classic Zinc Finger"/>
    <property type="match status" value="2"/>
</dbReference>
<name>A0A7L3QT57_9SYLV</name>
<proteinExistence type="predicted"/>
<evidence type="ECO:0000256" key="5">
    <source>
        <dbReference type="ARBA" id="ARBA00022833"/>
    </source>
</evidence>
<organism evidence="10 11">
    <name type="scientific">Cettia cetti</name>
    <dbReference type="NCBI Taxonomy" id="68486"/>
    <lineage>
        <taxon>Eukaryota</taxon>
        <taxon>Metazoa</taxon>
        <taxon>Chordata</taxon>
        <taxon>Craniata</taxon>
        <taxon>Vertebrata</taxon>
        <taxon>Euteleostomi</taxon>
        <taxon>Archelosauria</taxon>
        <taxon>Archosauria</taxon>
        <taxon>Dinosauria</taxon>
        <taxon>Saurischia</taxon>
        <taxon>Theropoda</taxon>
        <taxon>Coelurosauria</taxon>
        <taxon>Aves</taxon>
        <taxon>Neognathae</taxon>
        <taxon>Neoaves</taxon>
        <taxon>Telluraves</taxon>
        <taxon>Australaves</taxon>
        <taxon>Passeriformes</taxon>
        <taxon>Sylvioidea</taxon>
        <taxon>Sylviidae</taxon>
        <taxon>Acrocephalinae</taxon>
        <taxon>Cettia</taxon>
    </lineage>
</organism>
<gene>
    <name evidence="10" type="primary">Zscan2_3</name>
    <name evidence="10" type="ORF">CETCET_R15350</name>
</gene>
<keyword evidence="5" id="KW-0862">Zinc</keyword>
<evidence type="ECO:0000256" key="8">
    <source>
        <dbReference type="SAM" id="MobiDB-lite"/>
    </source>
</evidence>
<protein>
    <submittedName>
        <fullName evidence="10">ZSCA2 protein</fullName>
    </submittedName>
</protein>
<reference evidence="10 11" key="1">
    <citation type="submission" date="2019-09" db="EMBL/GenBank/DDBJ databases">
        <title>Bird 10,000 Genomes (B10K) Project - Family phase.</title>
        <authorList>
            <person name="Zhang G."/>
        </authorList>
    </citation>
    <scope>NUCLEOTIDE SEQUENCE [LARGE SCALE GENOMIC DNA]</scope>
    <source>
        <strain evidence="10">OUT-0056</strain>
        <tissue evidence="10">Blood</tissue>
    </source>
</reference>
<evidence type="ECO:0000256" key="1">
    <source>
        <dbReference type="ARBA" id="ARBA00004123"/>
    </source>
</evidence>
<dbReference type="EMBL" id="VZUI01062865">
    <property type="protein sequence ID" value="NXV06545.1"/>
    <property type="molecule type" value="Genomic_DNA"/>
</dbReference>
<dbReference type="AlphaFoldDB" id="A0A7L3QT57"/>
<dbReference type="SUPFAM" id="SSF57667">
    <property type="entry name" value="beta-beta-alpha zinc fingers"/>
    <property type="match status" value="1"/>
</dbReference>
<keyword evidence="2" id="KW-0479">Metal-binding</keyword>
<keyword evidence="11" id="KW-1185">Reference proteome</keyword>
<dbReference type="PROSITE" id="PS50157">
    <property type="entry name" value="ZINC_FINGER_C2H2_2"/>
    <property type="match status" value="2"/>
</dbReference>